<comment type="similarity">
    <text evidence="2 7">Belongs to the pseudouridine synthase RluA family.</text>
</comment>
<evidence type="ECO:0000256" key="1">
    <source>
        <dbReference type="ARBA" id="ARBA00000073"/>
    </source>
</evidence>
<evidence type="ECO:0000256" key="2">
    <source>
        <dbReference type="ARBA" id="ARBA00010876"/>
    </source>
</evidence>
<dbReference type="InterPro" id="IPR006145">
    <property type="entry name" value="PsdUridine_synth_RsuA/RluA"/>
</dbReference>
<dbReference type="InterPro" id="IPR006224">
    <property type="entry name" value="PsdUridine_synth_RluA-like_CS"/>
</dbReference>
<dbReference type="SUPFAM" id="SSF55120">
    <property type="entry name" value="Pseudouridine synthase"/>
    <property type="match status" value="1"/>
</dbReference>
<dbReference type="PROSITE" id="PS01129">
    <property type="entry name" value="PSI_RLU"/>
    <property type="match status" value="1"/>
</dbReference>
<organism evidence="9">
    <name type="scientific">Proteinivorax hydrogeniformans</name>
    <dbReference type="NCBI Taxonomy" id="1826727"/>
    <lineage>
        <taxon>Bacteria</taxon>
        <taxon>Bacillati</taxon>
        <taxon>Bacillota</taxon>
        <taxon>Clostridia</taxon>
        <taxon>Eubacteriales</taxon>
        <taxon>Proteinivoracaceae</taxon>
        <taxon>Proteinivorax</taxon>
    </lineage>
</organism>
<dbReference type="CDD" id="cd00165">
    <property type="entry name" value="S4"/>
    <property type="match status" value="1"/>
</dbReference>
<evidence type="ECO:0000256" key="3">
    <source>
        <dbReference type="ARBA" id="ARBA00022884"/>
    </source>
</evidence>
<evidence type="ECO:0000256" key="7">
    <source>
        <dbReference type="RuleBase" id="RU362028"/>
    </source>
</evidence>
<dbReference type="SMART" id="SM00363">
    <property type="entry name" value="S4"/>
    <property type="match status" value="1"/>
</dbReference>
<proteinExistence type="inferred from homology"/>
<keyword evidence="3 6" id="KW-0694">RNA-binding</keyword>
<sequence length="305" mass="34147">MQEEKVLTCQENNTRVDVFLAEETGLSRSKIQKLIKDGNAIVEGQRLSKANIKLQKGQTISLLIPQPKEPNVNAEDIPINVVYQDSDICVLNKPQGIVVHPAPGHYSGTLVNALLYHLTDLSSIGGIKRPGIVHRLDKDTSGLLVVAKNDAAHESLSQQMANRETKKVYWALVEGVIKEDSGTINAPIGRNPKDRKQMAVIQNSSSRDAKTKYKVIKRYKENTLVELDLITGRTHQIRVHLKHINHPIVGDLTYGYKRQKINLPGQLLHAKRLGIYHPTSKQWMEFNSELPLQFEATIKKLVAIG</sequence>
<evidence type="ECO:0000256" key="4">
    <source>
        <dbReference type="ARBA" id="ARBA00023235"/>
    </source>
</evidence>
<protein>
    <recommendedName>
        <fullName evidence="7">Pseudouridine synthase</fullName>
        <ecNumber evidence="7">5.4.99.-</ecNumber>
    </recommendedName>
</protein>
<evidence type="ECO:0000259" key="8">
    <source>
        <dbReference type="SMART" id="SM00363"/>
    </source>
</evidence>
<dbReference type="EC" id="5.4.99.-" evidence="7"/>
<dbReference type="InterPro" id="IPR020103">
    <property type="entry name" value="PsdUridine_synth_cat_dom_sf"/>
</dbReference>
<gene>
    <name evidence="9" type="ORF">PRVXH_001507</name>
</gene>
<feature type="active site" evidence="5">
    <location>
        <position position="137"/>
    </location>
</feature>
<dbReference type="InterPro" id="IPR002942">
    <property type="entry name" value="S4_RNA-bd"/>
</dbReference>
<comment type="catalytic activity">
    <reaction evidence="1 7">
        <text>a uridine in RNA = a pseudouridine in RNA</text>
        <dbReference type="Rhea" id="RHEA:48348"/>
        <dbReference type="Rhea" id="RHEA-COMP:12068"/>
        <dbReference type="Rhea" id="RHEA-COMP:12069"/>
        <dbReference type="ChEBI" id="CHEBI:65314"/>
        <dbReference type="ChEBI" id="CHEBI:65315"/>
    </reaction>
</comment>
<dbReference type="InterPro" id="IPR050188">
    <property type="entry name" value="RluA_PseudoU_synthase"/>
</dbReference>
<dbReference type="GO" id="GO:0003723">
    <property type="term" value="F:RNA binding"/>
    <property type="evidence" value="ECO:0007669"/>
    <property type="project" value="UniProtKB-KW"/>
</dbReference>
<reference evidence="9" key="1">
    <citation type="journal article" date="2018" name="Antonie Van Leeuwenhoek">
        <title>Proteinivorax hydrogeniformans sp. nov., an anaerobic, haloalkaliphilic bacterium fermenting proteinaceous compounds with high hydrogen production.</title>
        <authorList>
            <person name="Boltyanskaya Y."/>
            <person name="Detkova E."/>
            <person name="Pimenov N."/>
            <person name="Kevbrin V."/>
        </authorList>
    </citation>
    <scope>NUCLEOTIDE SEQUENCE</scope>
    <source>
        <strain evidence="9">Z-710</strain>
    </source>
</reference>
<dbReference type="CDD" id="cd02869">
    <property type="entry name" value="PseudoU_synth_RluA_like"/>
    <property type="match status" value="1"/>
</dbReference>
<evidence type="ECO:0000256" key="5">
    <source>
        <dbReference type="PIRSR" id="PIRSR606225-1"/>
    </source>
</evidence>
<evidence type="ECO:0000313" key="9">
    <source>
        <dbReference type="EMBL" id="XCI27601.1"/>
    </source>
</evidence>
<evidence type="ECO:0000256" key="6">
    <source>
        <dbReference type="PROSITE-ProRule" id="PRU00182"/>
    </source>
</evidence>
<feature type="domain" description="RNA-binding S4" evidence="8">
    <location>
        <begin position="14"/>
        <end position="78"/>
    </location>
</feature>
<dbReference type="SUPFAM" id="SSF55174">
    <property type="entry name" value="Alpha-L RNA-binding motif"/>
    <property type="match status" value="1"/>
</dbReference>
<dbReference type="InterPro" id="IPR036986">
    <property type="entry name" value="S4_RNA-bd_sf"/>
</dbReference>
<name>A0AAU8HRA4_9FIRM</name>
<accession>A0AAU8HRA4</accession>
<dbReference type="Gene3D" id="3.10.290.10">
    <property type="entry name" value="RNA-binding S4 domain"/>
    <property type="match status" value="1"/>
</dbReference>
<comment type="function">
    <text evidence="7">Responsible for synthesis of pseudouridine from uracil.</text>
</comment>
<dbReference type="AlphaFoldDB" id="A0AAU8HRA4"/>
<dbReference type="PANTHER" id="PTHR21600:SF44">
    <property type="entry name" value="RIBOSOMAL LARGE SUBUNIT PSEUDOURIDINE SYNTHASE D"/>
    <property type="match status" value="1"/>
</dbReference>
<dbReference type="Pfam" id="PF00849">
    <property type="entry name" value="PseudoU_synth_2"/>
    <property type="match status" value="1"/>
</dbReference>
<dbReference type="Gene3D" id="3.30.2350.10">
    <property type="entry name" value="Pseudouridine synthase"/>
    <property type="match status" value="1"/>
</dbReference>
<dbReference type="EMBL" id="CP159485">
    <property type="protein sequence ID" value="XCI27601.1"/>
    <property type="molecule type" value="Genomic_DNA"/>
</dbReference>
<dbReference type="RefSeq" id="WP_353892179.1">
    <property type="nucleotide sequence ID" value="NZ_CP159485.1"/>
</dbReference>
<dbReference type="PANTHER" id="PTHR21600">
    <property type="entry name" value="MITOCHONDRIAL RNA PSEUDOURIDINE SYNTHASE"/>
    <property type="match status" value="1"/>
</dbReference>
<reference evidence="9" key="2">
    <citation type="submission" date="2024-06" db="EMBL/GenBank/DDBJ databases">
        <authorList>
            <person name="Petrova K.O."/>
            <person name="Toshchakov S.V."/>
            <person name="Boltjanskaja Y.V."/>
            <person name="Kevbrin V.V."/>
        </authorList>
    </citation>
    <scope>NUCLEOTIDE SEQUENCE</scope>
    <source>
        <strain evidence="9">Z-710</strain>
    </source>
</reference>
<dbReference type="GO" id="GO:0120159">
    <property type="term" value="F:rRNA pseudouridine synthase activity"/>
    <property type="evidence" value="ECO:0007669"/>
    <property type="project" value="UniProtKB-ARBA"/>
</dbReference>
<keyword evidence="4 7" id="KW-0413">Isomerase</keyword>
<dbReference type="PROSITE" id="PS50889">
    <property type="entry name" value="S4"/>
    <property type="match status" value="1"/>
</dbReference>
<dbReference type="NCBIfam" id="TIGR00005">
    <property type="entry name" value="rluA_subfam"/>
    <property type="match status" value="1"/>
</dbReference>
<dbReference type="GO" id="GO:0000455">
    <property type="term" value="P:enzyme-directed rRNA pseudouridine synthesis"/>
    <property type="evidence" value="ECO:0007669"/>
    <property type="project" value="TreeGrafter"/>
</dbReference>
<dbReference type="InterPro" id="IPR006225">
    <property type="entry name" value="PsdUridine_synth_RluC/D"/>
</dbReference>
<dbReference type="FunFam" id="3.30.2350.10:FF:000006">
    <property type="entry name" value="Pseudouridine synthase"/>
    <property type="match status" value="1"/>
</dbReference>